<feature type="transmembrane region" description="Helical" evidence="1">
    <location>
        <begin position="57"/>
        <end position="82"/>
    </location>
</feature>
<feature type="transmembrane region" description="Helical" evidence="1">
    <location>
        <begin position="129"/>
        <end position="155"/>
    </location>
</feature>
<dbReference type="KEGG" id="lrs:PX52LOC_00247"/>
<name>A0A5C1A4X8_9BACT</name>
<proteinExistence type="predicted"/>
<keyword evidence="1" id="KW-1133">Transmembrane helix</keyword>
<sequence>MDTPSVDADEHLRTTVTVQKFLIGGLALGAAVMGVVVTVMHFVVLDGKAMAPDLPRFGGVSILTLIVGVVVCSTTVASFIMADTVRRQTLARLGTAPPAATSLEDRRTLLAGWQGSGIVQAGLCEGPTILALVSFLITGDAVLLGVAGAMLALLLSRFPSEDSTRRWLDAAEEELGRTRTGA</sequence>
<organism evidence="2 3">
    <name type="scientific">Limnoglobus roseus</name>
    <dbReference type="NCBI Taxonomy" id="2598579"/>
    <lineage>
        <taxon>Bacteria</taxon>
        <taxon>Pseudomonadati</taxon>
        <taxon>Planctomycetota</taxon>
        <taxon>Planctomycetia</taxon>
        <taxon>Gemmatales</taxon>
        <taxon>Gemmataceae</taxon>
        <taxon>Limnoglobus</taxon>
    </lineage>
</organism>
<evidence type="ECO:0000313" key="3">
    <source>
        <dbReference type="Proteomes" id="UP000324974"/>
    </source>
</evidence>
<dbReference type="RefSeq" id="WP_149108369.1">
    <property type="nucleotide sequence ID" value="NZ_CP042425.1"/>
</dbReference>
<keyword evidence="1" id="KW-0812">Transmembrane</keyword>
<accession>A0A5C1A4X8</accession>
<feature type="transmembrane region" description="Helical" evidence="1">
    <location>
        <begin position="21"/>
        <end position="45"/>
    </location>
</feature>
<protein>
    <submittedName>
        <fullName evidence="2">Uncharacterized protein</fullName>
    </submittedName>
</protein>
<dbReference type="EMBL" id="CP042425">
    <property type="protein sequence ID" value="QEL13393.1"/>
    <property type="molecule type" value="Genomic_DNA"/>
</dbReference>
<dbReference type="Proteomes" id="UP000324974">
    <property type="component" value="Chromosome"/>
</dbReference>
<keyword evidence="3" id="KW-1185">Reference proteome</keyword>
<keyword evidence="1" id="KW-0472">Membrane</keyword>
<dbReference type="AlphaFoldDB" id="A0A5C1A4X8"/>
<evidence type="ECO:0000256" key="1">
    <source>
        <dbReference type="SAM" id="Phobius"/>
    </source>
</evidence>
<reference evidence="3" key="1">
    <citation type="submission" date="2019-08" db="EMBL/GenBank/DDBJ databases">
        <title>Limnoglobus roseus gen. nov., sp. nov., a novel freshwater planctomycete with a giant genome from the family Gemmataceae.</title>
        <authorList>
            <person name="Kulichevskaya I.S."/>
            <person name="Naumoff D.G."/>
            <person name="Miroshnikov K."/>
            <person name="Ivanova A."/>
            <person name="Philippov D.A."/>
            <person name="Hakobyan A."/>
            <person name="Rijpstra I.C."/>
            <person name="Sinninghe Damste J.S."/>
            <person name="Liesack W."/>
            <person name="Dedysh S.N."/>
        </authorList>
    </citation>
    <scope>NUCLEOTIDE SEQUENCE [LARGE SCALE GENOMIC DNA]</scope>
    <source>
        <strain evidence="3">PX52</strain>
    </source>
</reference>
<gene>
    <name evidence="2" type="ORF">PX52LOC_00247</name>
</gene>
<evidence type="ECO:0000313" key="2">
    <source>
        <dbReference type="EMBL" id="QEL13393.1"/>
    </source>
</evidence>